<accession>A0A5M8QAF8</accession>
<dbReference type="Pfam" id="PF01810">
    <property type="entry name" value="LysE"/>
    <property type="match status" value="1"/>
</dbReference>
<protein>
    <submittedName>
        <fullName evidence="7">Amino acid transporter</fullName>
    </submittedName>
</protein>
<reference evidence="7 8" key="1">
    <citation type="submission" date="2019-08" db="EMBL/GenBank/DDBJ databases">
        <title>Agrococcus lahaulensis sp. nov., isolated from a cold desert of the Indian Himalayas.</title>
        <authorList>
            <person name="Qu J.H."/>
        </authorList>
    </citation>
    <scope>NUCLEOTIDE SEQUENCE [LARGE SCALE GENOMIC DNA]</scope>
    <source>
        <strain evidence="7 8">NS18</strain>
    </source>
</reference>
<keyword evidence="8" id="KW-1185">Reference proteome</keyword>
<comment type="subcellular location">
    <subcellularLocation>
        <location evidence="1">Cell membrane</location>
        <topology evidence="1">Multi-pass membrane protein</topology>
    </subcellularLocation>
</comment>
<evidence type="ECO:0000313" key="8">
    <source>
        <dbReference type="Proteomes" id="UP000323221"/>
    </source>
</evidence>
<dbReference type="PANTHER" id="PTHR30086:SF20">
    <property type="entry name" value="ARGININE EXPORTER PROTEIN ARGO-RELATED"/>
    <property type="match status" value="1"/>
</dbReference>
<evidence type="ECO:0000256" key="2">
    <source>
        <dbReference type="ARBA" id="ARBA00022475"/>
    </source>
</evidence>
<feature type="transmembrane region" description="Helical" evidence="6">
    <location>
        <begin position="152"/>
        <end position="171"/>
    </location>
</feature>
<dbReference type="AlphaFoldDB" id="A0A5M8QAF8"/>
<evidence type="ECO:0000256" key="1">
    <source>
        <dbReference type="ARBA" id="ARBA00004651"/>
    </source>
</evidence>
<keyword evidence="4 6" id="KW-1133">Transmembrane helix</keyword>
<dbReference type="EMBL" id="VOIR01000014">
    <property type="protein sequence ID" value="KAA6432965.1"/>
    <property type="molecule type" value="Genomic_DNA"/>
</dbReference>
<feature type="transmembrane region" description="Helical" evidence="6">
    <location>
        <begin position="63"/>
        <end position="92"/>
    </location>
</feature>
<keyword evidence="2" id="KW-1003">Cell membrane</keyword>
<evidence type="ECO:0000256" key="5">
    <source>
        <dbReference type="ARBA" id="ARBA00023136"/>
    </source>
</evidence>
<dbReference type="GO" id="GO:0015171">
    <property type="term" value="F:amino acid transmembrane transporter activity"/>
    <property type="evidence" value="ECO:0007669"/>
    <property type="project" value="TreeGrafter"/>
</dbReference>
<keyword evidence="3 6" id="KW-0812">Transmembrane</keyword>
<gene>
    <name evidence="7" type="ORF">FQ330_08340</name>
</gene>
<proteinExistence type="predicted"/>
<organism evidence="7 8">
    <name type="scientific">Agrococcus sediminis</name>
    <dbReference type="NCBI Taxonomy" id="2599924"/>
    <lineage>
        <taxon>Bacteria</taxon>
        <taxon>Bacillati</taxon>
        <taxon>Actinomycetota</taxon>
        <taxon>Actinomycetes</taxon>
        <taxon>Micrococcales</taxon>
        <taxon>Microbacteriaceae</taxon>
        <taxon>Agrococcus</taxon>
    </lineage>
</organism>
<evidence type="ECO:0000256" key="4">
    <source>
        <dbReference type="ARBA" id="ARBA00022989"/>
    </source>
</evidence>
<sequence length="246" mass="25706">MKRSFRCCRILRWSADRGAHSLEHVDQQLIALASGLGASLGLIIAIGAQNVHVLRQGMRREHVGLVIAICAVSDALLETAGVAGLGAVISGIPWLEAVARWGGALFLLVYAALAARRAWRGDDRLELAPEPVGEGQAAPGAPAGTAVARRSASALSVAGTTLAITWLNPHVYLDTVVLLGSVSTGFADDRWWFLAGSIAGSVVWFTALGLGARLLAPVLRTRRAWRILDAGIAAVMLAIAIALVAG</sequence>
<dbReference type="PANTHER" id="PTHR30086">
    <property type="entry name" value="ARGININE EXPORTER PROTEIN ARGO"/>
    <property type="match status" value="1"/>
</dbReference>
<dbReference type="InterPro" id="IPR001123">
    <property type="entry name" value="LeuE-type"/>
</dbReference>
<dbReference type="OrthoDB" id="5638726at2"/>
<dbReference type="GO" id="GO:0005886">
    <property type="term" value="C:plasma membrane"/>
    <property type="evidence" value="ECO:0007669"/>
    <property type="project" value="UniProtKB-SubCell"/>
</dbReference>
<name>A0A5M8QAF8_9MICO</name>
<evidence type="ECO:0000313" key="7">
    <source>
        <dbReference type="EMBL" id="KAA6432965.1"/>
    </source>
</evidence>
<feature type="transmembrane region" description="Helical" evidence="6">
    <location>
        <begin position="191"/>
        <end position="215"/>
    </location>
</feature>
<dbReference type="Proteomes" id="UP000323221">
    <property type="component" value="Unassembled WGS sequence"/>
</dbReference>
<evidence type="ECO:0000256" key="6">
    <source>
        <dbReference type="SAM" id="Phobius"/>
    </source>
</evidence>
<keyword evidence="5 6" id="KW-0472">Membrane</keyword>
<feature type="transmembrane region" description="Helical" evidence="6">
    <location>
        <begin position="227"/>
        <end position="245"/>
    </location>
</feature>
<evidence type="ECO:0000256" key="3">
    <source>
        <dbReference type="ARBA" id="ARBA00022692"/>
    </source>
</evidence>
<feature type="transmembrane region" description="Helical" evidence="6">
    <location>
        <begin position="98"/>
        <end position="115"/>
    </location>
</feature>
<comment type="caution">
    <text evidence="7">The sequence shown here is derived from an EMBL/GenBank/DDBJ whole genome shotgun (WGS) entry which is preliminary data.</text>
</comment>